<proteinExistence type="predicted"/>
<dbReference type="PANTHER" id="PTHR11228:SF7">
    <property type="entry name" value="PQQA PEPTIDE CYCLASE"/>
    <property type="match status" value="1"/>
</dbReference>
<dbReference type="Gene3D" id="3.20.20.70">
    <property type="entry name" value="Aldolase class I"/>
    <property type="match status" value="1"/>
</dbReference>
<dbReference type="SFLD" id="SFLDS00029">
    <property type="entry name" value="Radical_SAM"/>
    <property type="match status" value="1"/>
</dbReference>
<dbReference type="InterPro" id="IPR050377">
    <property type="entry name" value="Radical_SAM_PqqE_MftC-like"/>
</dbReference>
<dbReference type="Pfam" id="PF13186">
    <property type="entry name" value="SPASM"/>
    <property type="match status" value="1"/>
</dbReference>
<protein>
    <submittedName>
        <fullName evidence="8">Anaerobic sulfatase-maturating enzyme homolog YdeM</fullName>
    </submittedName>
</protein>
<name>A0A2X4UQR8_9GAMM</name>
<evidence type="ECO:0000256" key="4">
    <source>
        <dbReference type="ARBA" id="ARBA00022723"/>
    </source>
</evidence>
<keyword evidence="2" id="KW-0004">4Fe-4S</keyword>
<dbReference type="PROSITE" id="PS51918">
    <property type="entry name" value="RADICAL_SAM"/>
    <property type="match status" value="1"/>
</dbReference>
<dbReference type="EMBL" id="LS483470">
    <property type="protein sequence ID" value="SQI36962.1"/>
    <property type="molecule type" value="Genomic_DNA"/>
</dbReference>
<keyword evidence="6" id="KW-0411">Iron-sulfur</keyword>
<dbReference type="GO" id="GO:0051539">
    <property type="term" value="F:4 iron, 4 sulfur cluster binding"/>
    <property type="evidence" value="ECO:0007669"/>
    <property type="project" value="UniProtKB-KW"/>
</dbReference>
<dbReference type="InterPro" id="IPR013785">
    <property type="entry name" value="Aldolase_TIM"/>
</dbReference>
<evidence type="ECO:0000313" key="8">
    <source>
        <dbReference type="EMBL" id="SQI36962.1"/>
    </source>
</evidence>
<dbReference type="InterPro" id="IPR007197">
    <property type="entry name" value="rSAM"/>
</dbReference>
<dbReference type="KEGG" id="lri:NCTC12151_00948"/>
<dbReference type="PANTHER" id="PTHR11228">
    <property type="entry name" value="RADICAL SAM DOMAIN PROTEIN"/>
    <property type="match status" value="1"/>
</dbReference>
<keyword evidence="9" id="KW-1185">Reference proteome</keyword>
<dbReference type="GO" id="GO:0003824">
    <property type="term" value="F:catalytic activity"/>
    <property type="evidence" value="ECO:0007669"/>
    <property type="project" value="InterPro"/>
</dbReference>
<evidence type="ECO:0000256" key="2">
    <source>
        <dbReference type="ARBA" id="ARBA00022485"/>
    </source>
</evidence>
<dbReference type="Proteomes" id="UP000249005">
    <property type="component" value="Chromosome 1"/>
</dbReference>
<evidence type="ECO:0000256" key="3">
    <source>
        <dbReference type="ARBA" id="ARBA00022691"/>
    </source>
</evidence>
<dbReference type="PIRSF" id="PIRSF037420">
    <property type="entry name" value="PQQ_syn_pqqE"/>
    <property type="match status" value="1"/>
</dbReference>
<feature type="domain" description="Radical SAM core" evidence="7">
    <location>
        <begin position="1"/>
        <end position="221"/>
    </location>
</feature>
<dbReference type="InterPro" id="IPR017200">
    <property type="entry name" value="PqqE-like"/>
</dbReference>
<dbReference type="InterPro" id="IPR006638">
    <property type="entry name" value="Elp3/MiaA/NifB-like_rSAM"/>
</dbReference>
<evidence type="ECO:0000256" key="6">
    <source>
        <dbReference type="ARBA" id="ARBA00023014"/>
    </source>
</evidence>
<evidence type="ECO:0000259" key="7">
    <source>
        <dbReference type="PROSITE" id="PS51918"/>
    </source>
</evidence>
<dbReference type="SUPFAM" id="SSF102114">
    <property type="entry name" value="Radical SAM enzymes"/>
    <property type="match status" value="1"/>
</dbReference>
<accession>A0A2X4UQR8</accession>
<evidence type="ECO:0000256" key="5">
    <source>
        <dbReference type="ARBA" id="ARBA00023004"/>
    </source>
</evidence>
<dbReference type="InterPro" id="IPR058240">
    <property type="entry name" value="rSAM_sf"/>
</dbReference>
<reference evidence="8 9" key="1">
    <citation type="submission" date="2018-06" db="EMBL/GenBank/DDBJ databases">
        <authorList>
            <consortium name="Pathogen Informatics"/>
            <person name="Doyle S."/>
        </authorList>
    </citation>
    <scope>NUCLEOTIDE SEQUENCE [LARGE SCALE GENOMIC DNA]</scope>
    <source>
        <strain evidence="8 9">NCTC12151</strain>
    </source>
</reference>
<gene>
    <name evidence="8" type="primary">ydeM</name>
    <name evidence="8" type="ORF">NCTC12151_00948</name>
</gene>
<organism evidence="8 9">
    <name type="scientific">Leminorella richardii</name>
    <dbReference type="NCBI Taxonomy" id="158841"/>
    <lineage>
        <taxon>Bacteria</taxon>
        <taxon>Pseudomonadati</taxon>
        <taxon>Pseudomonadota</taxon>
        <taxon>Gammaproteobacteria</taxon>
        <taxon>Enterobacterales</taxon>
        <taxon>Budviciaceae</taxon>
        <taxon>Leminorella</taxon>
    </lineage>
</organism>
<dbReference type="NCBIfam" id="TIGR04085">
    <property type="entry name" value="rSAM_more_4Fe4S"/>
    <property type="match status" value="1"/>
</dbReference>
<dbReference type="SMART" id="SM00729">
    <property type="entry name" value="Elp3"/>
    <property type="match status" value="1"/>
</dbReference>
<keyword evidence="5" id="KW-0408">Iron</keyword>
<dbReference type="AlphaFoldDB" id="A0A2X4UQR8"/>
<dbReference type="Pfam" id="PF04055">
    <property type="entry name" value="Radical_SAM"/>
    <property type="match status" value="1"/>
</dbReference>
<keyword evidence="3" id="KW-0949">S-adenosyl-L-methionine</keyword>
<dbReference type="CDD" id="cd01335">
    <property type="entry name" value="Radical_SAM"/>
    <property type="match status" value="1"/>
</dbReference>
<dbReference type="SFLD" id="SFLDG01386">
    <property type="entry name" value="main_SPASM_domain-containing"/>
    <property type="match status" value="1"/>
</dbReference>
<evidence type="ECO:0000256" key="1">
    <source>
        <dbReference type="ARBA" id="ARBA00001966"/>
    </source>
</evidence>
<keyword evidence="4" id="KW-0479">Metal-binding</keyword>
<evidence type="ECO:0000313" key="9">
    <source>
        <dbReference type="Proteomes" id="UP000249005"/>
    </source>
</evidence>
<comment type="cofactor">
    <cofactor evidence="1">
        <name>[4Fe-4S] cluster</name>
        <dbReference type="ChEBI" id="CHEBI:49883"/>
    </cofactor>
</comment>
<dbReference type="SFLD" id="SFLDG01067">
    <property type="entry name" value="SPASM/twitch_domain_containing"/>
    <property type="match status" value="1"/>
</dbReference>
<sequence length="346" mass="38966">MTVQWHITHACNLRCQHCYQASYTGAKNNFAELRQTADRILSFHQRLAPAPLLITLTGGEPFAHPNFIELLDYLVDRPEPPNLAVLTNGTLLNERRIAALRRVNPTFVQLSVDGGQSTHDAIRGEGNFDRVLAASRQLKAQGVRVLWSFTAHRRNAQEFAEVEKAAQRIGIDRLWVDRMIPCKQSQPDALGIAETQALFADMQRIKRQREQPTFIRRIVQRLHSPPKTEVAMKRALQFLWSAGEPYRCLAGERLLTIMPDGEVLPCRRMPVSVGNLYQSDLDDIYQNSPFLQQLRAFRHPSACSQCLFKNQCRGGLRCLAWAQTGNPFSADPGCPLVNRGKGSGSV</sequence>
<dbReference type="GO" id="GO:0046872">
    <property type="term" value="F:metal ion binding"/>
    <property type="evidence" value="ECO:0007669"/>
    <property type="project" value="UniProtKB-KW"/>
</dbReference>
<dbReference type="InterPro" id="IPR023885">
    <property type="entry name" value="4Fe4S-binding_SPASM_dom"/>
</dbReference>